<protein>
    <submittedName>
        <fullName evidence="1">Uncharacterized protein</fullName>
    </submittedName>
</protein>
<reference evidence="1" key="1">
    <citation type="submission" date="2022-01" db="EMBL/GenBank/DDBJ databases">
        <authorList>
            <person name="King R."/>
        </authorList>
    </citation>
    <scope>NUCLEOTIDE SEQUENCE</scope>
</reference>
<sequence>MSSSEEDVVVAWQFLRNRRKRKRMRRYWIHPLFVHNLEHNPVTLAQQQLALNPEKFKEFYRMNQQSFKVLLELTGPRIEKLHINYRLICNSKCKDAIRSILQNYQLHF</sequence>
<dbReference type="OrthoDB" id="6773007at2759"/>
<name>A0A9P0D0X3_9CUCU</name>
<gene>
    <name evidence="1" type="ORF">PSYICH_LOCUS12680</name>
</gene>
<dbReference type="EMBL" id="OV651818">
    <property type="protein sequence ID" value="CAH1112798.1"/>
    <property type="molecule type" value="Genomic_DNA"/>
</dbReference>
<evidence type="ECO:0000313" key="1">
    <source>
        <dbReference type="EMBL" id="CAH1112798.1"/>
    </source>
</evidence>
<dbReference type="Proteomes" id="UP001153636">
    <property type="component" value="Chromosome 6"/>
</dbReference>
<evidence type="ECO:0000313" key="2">
    <source>
        <dbReference type="Proteomes" id="UP001153636"/>
    </source>
</evidence>
<proteinExistence type="predicted"/>
<keyword evidence="2" id="KW-1185">Reference proteome</keyword>
<dbReference type="AlphaFoldDB" id="A0A9P0D0X3"/>
<accession>A0A9P0D0X3</accession>
<organism evidence="1 2">
    <name type="scientific">Psylliodes chrysocephalus</name>
    <dbReference type="NCBI Taxonomy" id="3402493"/>
    <lineage>
        <taxon>Eukaryota</taxon>
        <taxon>Metazoa</taxon>
        <taxon>Ecdysozoa</taxon>
        <taxon>Arthropoda</taxon>
        <taxon>Hexapoda</taxon>
        <taxon>Insecta</taxon>
        <taxon>Pterygota</taxon>
        <taxon>Neoptera</taxon>
        <taxon>Endopterygota</taxon>
        <taxon>Coleoptera</taxon>
        <taxon>Polyphaga</taxon>
        <taxon>Cucujiformia</taxon>
        <taxon>Chrysomeloidea</taxon>
        <taxon>Chrysomelidae</taxon>
        <taxon>Galerucinae</taxon>
        <taxon>Alticini</taxon>
        <taxon>Psylliodes</taxon>
    </lineage>
</organism>